<dbReference type="InterPro" id="IPR000914">
    <property type="entry name" value="SBP_5_dom"/>
</dbReference>
<reference evidence="7 8" key="1">
    <citation type="submission" date="2015-01" db="EMBL/GenBank/DDBJ databases">
        <title>Genome sequence of the beneficial rhizobacterium Pseudomonas fluorescens 2-79.</title>
        <authorList>
            <person name="Thuermer A."/>
            <person name="Daniel R."/>
        </authorList>
    </citation>
    <scope>NUCLEOTIDE SEQUENCE [LARGE SCALE GENOMIC DNA]</scope>
    <source>
        <strain evidence="7 8">2-79</strain>
    </source>
</reference>
<feature type="domain" description="Solute-binding protein family 5" evidence="6">
    <location>
        <begin position="69"/>
        <end position="430"/>
    </location>
</feature>
<dbReference type="RefSeq" id="WP_043049432.1">
    <property type="nucleotide sequence ID" value="NZ_JXCQ01000024.1"/>
</dbReference>
<dbReference type="Gene3D" id="3.90.76.10">
    <property type="entry name" value="Dipeptide-binding Protein, Domain 1"/>
    <property type="match status" value="1"/>
</dbReference>
<comment type="similarity">
    <text evidence="1">Belongs to the bacterial solute-binding protein 5 family.</text>
</comment>
<keyword evidence="3" id="KW-0571">Peptide transport</keyword>
<accession>A0A0D0SHU6</accession>
<feature type="signal peptide" evidence="5">
    <location>
        <begin position="1"/>
        <end position="23"/>
    </location>
</feature>
<organism evidence="7 8">
    <name type="scientific">Pseudomonas fluorescens</name>
    <dbReference type="NCBI Taxonomy" id="294"/>
    <lineage>
        <taxon>Bacteria</taxon>
        <taxon>Pseudomonadati</taxon>
        <taxon>Pseudomonadota</taxon>
        <taxon>Gammaproteobacteria</taxon>
        <taxon>Pseudomonadales</taxon>
        <taxon>Pseudomonadaceae</taxon>
        <taxon>Pseudomonas</taxon>
    </lineage>
</organism>
<dbReference type="Gene3D" id="3.40.190.10">
    <property type="entry name" value="Periplasmic binding protein-like II"/>
    <property type="match status" value="1"/>
</dbReference>
<sequence>MNNYVKTALAVALSACTFSMAVAQDKVISVGLNGDIRSTDPGVNRDDNTDAVMMHIVEGLVAYRENTSVAPMLASAVAVSPDGLRYTFTLRDGVHFQNGQLLTAKDVQWTWQRYLDPKTQWRCLAEFDGRGAAKIVDVAAPDANTVVFTLDQANGLFLAAMARPDCAGSGILHPDSLAADGSWRAPIGTGPFTLGKWQKGQYVELERFKDYSPRAEATADGYTGNKQAFVDKVRFEVIPDSASAKAALLSGGVDLLPDVTAMDAAQLKQVKNLQVQVSPIMTISGLLFQTRDPLLKDVRIRRAVALSLDYSQMVAALSDGLSVVNNSIIPTASPYYDSTAHQGYSYNLDEARRLLKEAGYRGEKIRMLVNKRYPQMFDLGLLSQAMAQATGLNIEMETLEWGTQLERYQTGSYQMMSFSYSGRFDAAQSYESVIGDKDKEPRKVWDNPEALAILREAQREVDPAKRRPLFDQLHTLMLKDVPMVVIYNGTAIGVMGKRVEGYRSWPVAKPRLWGVKLADTSK</sequence>
<proteinExistence type="inferred from homology"/>
<evidence type="ECO:0000256" key="4">
    <source>
        <dbReference type="ARBA" id="ARBA00022927"/>
    </source>
</evidence>
<dbReference type="PANTHER" id="PTHR30290:SF38">
    <property type="entry name" value="D,D-DIPEPTIDE-BINDING PERIPLASMIC PROTEIN DDPA-RELATED"/>
    <property type="match status" value="1"/>
</dbReference>
<feature type="chain" id="PRO_5002221269" evidence="5">
    <location>
        <begin position="24"/>
        <end position="522"/>
    </location>
</feature>
<dbReference type="PIRSF" id="PIRSF002741">
    <property type="entry name" value="MppA"/>
    <property type="match status" value="1"/>
</dbReference>
<evidence type="ECO:0000256" key="5">
    <source>
        <dbReference type="SAM" id="SignalP"/>
    </source>
</evidence>
<evidence type="ECO:0000256" key="2">
    <source>
        <dbReference type="ARBA" id="ARBA00022729"/>
    </source>
</evidence>
<dbReference type="GO" id="GO:1904680">
    <property type="term" value="F:peptide transmembrane transporter activity"/>
    <property type="evidence" value="ECO:0007669"/>
    <property type="project" value="TreeGrafter"/>
</dbReference>
<dbReference type="PANTHER" id="PTHR30290">
    <property type="entry name" value="PERIPLASMIC BINDING COMPONENT OF ABC TRANSPORTER"/>
    <property type="match status" value="1"/>
</dbReference>
<protein>
    <submittedName>
        <fullName evidence="7">DppA_6 protein</fullName>
    </submittedName>
</protein>
<dbReference type="GO" id="GO:0015833">
    <property type="term" value="P:peptide transport"/>
    <property type="evidence" value="ECO:0007669"/>
    <property type="project" value="UniProtKB-KW"/>
</dbReference>
<dbReference type="GO" id="GO:0015031">
    <property type="term" value="P:protein transport"/>
    <property type="evidence" value="ECO:0007669"/>
    <property type="project" value="UniProtKB-KW"/>
</dbReference>
<keyword evidence="4" id="KW-0653">Protein transport</keyword>
<evidence type="ECO:0000313" key="8">
    <source>
        <dbReference type="Proteomes" id="UP000032210"/>
    </source>
</evidence>
<dbReference type="AlphaFoldDB" id="A0A0D0SHU6"/>
<dbReference type="SUPFAM" id="SSF53850">
    <property type="entry name" value="Periplasmic binding protein-like II"/>
    <property type="match status" value="1"/>
</dbReference>
<dbReference type="PATRIC" id="fig|294.125.peg.3111"/>
<gene>
    <name evidence="7" type="primary">dppA_6</name>
    <name evidence="7" type="ORF">PFLU3_30350</name>
</gene>
<keyword evidence="4" id="KW-0813">Transport</keyword>
<evidence type="ECO:0000259" key="6">
    <source>
        <dbReference type="Pfam" id="PF00496"/>
    </source>
</evidence>
<evidence type="ECO:0000256" key="1">
    <source>
        <dbReference type="ARBA" id="ARBA00005695"/>
    </source>
</evidence>
<name>A0A0D0SHU6_PSEFL</name>
<dbReference type="Gene3D" id="3.10.105.10">
    <property type="entry name" value="Dipeptide-binding Protein, Domain 3"/>
    <property type="match status" value="1"/>
</dbReference>
<dbReference type="Proteomes" id="UP000032210">
    <property type="component" value="Unassembled WGS sequence"/>
</dbReference>
<dbReference type="InterPro" id="IPR039424">
    <property type="entry name" value="SBP_5"/>
</dbReference>
<dbReference type="GO" id="GO:0030288">
    <property type="term" value="C:outer membrane-bounded periplasmic space"/>
    <property type="evidence" value="ECO:0007669"/>
    <property type="project" value="UniProtKB-ARBA"/>
</dbReference>
<dbReference type="GO" id="GO:0043190">
    <property type="term" value="C:ATP-binding cassette (ABC) transporter complex"/>
    <property type="evidence" value="ECO:0007669"/>
    <property type="project" value="InterPro"/>
</dbReference>
<dbReference type="EMBL" id="JXCQ01000024">
    <property type="protein sequence ID" value="KIR21558.1"/>
    <property type="molecule type" value="Genomic_DNA"/>
</dbReference>
<dbReference type="Pfam" id="PF00496">
    <property type="entry name" value="SBP_bac_5"/>
    <property type="match status" value="1"/>
</dbReference>
<evidence type="ECO:0000313" key="7">
    <source>
        <dbReference type="EMBL" id="KIR21558.1"/>
    </source>
</evidence>
<comment type="caution">
    <text evidence="7">The sequence shown here is derived from an EMBL/GenBank/DDBJ whole genome shotgun (WGS) entry which is preliminary data.</text>
</comment>
<evidence type="ECO:0000256" key="3">
    <source>
        <dbReference type="ARBA" id="ARBA00022856"/>
    </source>
</evidence>
<keyword evidence="2 5" id="KW-0732">Signal</keyword>
<dbReference type="InterPro" id="IPR030678">
    <property type="entry name" value="Peptide/Ni-bd"/>
</dbReference>